<comment type="caution">
    <text evidence="2">The sequence shown here is derived from an EMBL/GenBank/DDBJ whole genome shotgun (WGS) entry which is preliminary data.</text>
</comment>
<proteinExistence type="predicted"/>
<accession>A0A8J3VBT8</accession>
<dbReference type="RefSeq" id="WP_203887172.1">
    <property type="nucleotide sequence ID" value="NZ_BAABHH010000029.1"/>
</dbReference>
<feature type="region of interest" description="Disordered" evidence="1">
    <location>
        <begin position="42"/>
        <end position="62"/>
    </location>
</feature>
<protein>
    <submittedName>
        <fullName evidence="2">Uncharacterized protein</fullName>
    </submittedName>
</protein>
<name>A0A8J3VBT8_9ACTN</name>
<evidence type="ECO:0000313" key="2">
    <source>
        <dbReference type="EMBL" id="GIG83879.1"/>
    </source>
</evidence>
<keyword evidence="3" id="KW-1185">Reference proteome</keyword>
<dbReference type="Proteomes" id="UP000630097">
    <property type="component" value="Unassembled WGS sequence"/>
</dbReference>
<dbReference type="AlphaFoldDB" id="A0A8J3VBT8"/>
<evidence type="ECO:0000256" key="1">
    <source>
        <dbReference type="SAM" id="MobiDB-lite"/>
    </source>
</evidence>
<reference evidence="2 3" key="1">
    <citation type="submission" date="2021-01" db="EMBL/GenBank/DDBJ databases">
        <title>Whole genome shotgun sequence of Planotetraspora kaengkrachanensis NBRC 104272.</title>
        <authorList>
            <person name="Komaki H."/>
            <person name="Tamura T."/>
        </authorList>
    </citation>
    <scope>NUCLEOTIDE SEQUENCE [LARGE SCALE GENOMIC DNA]</scope>
    <source>
        <strain evidence="2 3">NBRC 104272</strain>
    </source>
</reference>
<feature type="region of interest" description="Disordered" evidence="1">
    <location>
        <begin position="137"/>
        <end position="174"/>
    </location>
</feature>
<evidence type="ECO:0000313" key="3">
    <source>
        <dbReference type="Proteomes" id="UP000630097"/>
    </source>
</evidence>
<sequence>MGQAAGVGQPGDPLLVDVAAASQAHLRDAPVVLPEPVRGIGELVEPGDAGGQPAARPEQQRRADVQVQLVRRLAHERDVDPVEVLVADPDAPRRPGRRPLDVTHAAVRVRKPGQVDELVRLVGLPHPAGHRRAVRRGPVVSRPPCPDDLPEGGRQGAPPLGVRGGEPRRAGEQLAHGVRLQCHGQVDHVRGAVVEDAAQGVVVGPLEDAGQPRQQQ</sequence>
<gene>
    <name evidence="2" type="ORF">Pka01_70060</name>
</gene>
<organism evidence="2 3">
    <name type="scientific">Planotetraspora kaengkrachanensis</name>
    <dbReference type="NCBI Taxonomy" id="575193"/>
    <lineage>
        <taxon>Bacteria</taxon>
        <taxon>Bacillati</taxon>
        <taxon>Actinomycetota</taxon>
        <taxon>Actinomycetes</taxon>
        <taxon>Streptosporangiales</taxon>
        <taxon>Streptosporangiaceae</taxon>
        <taxon>Planotetraspora</taxon>
    </lineage>
</organism>
<dbReference type="EMBL" id="BONV01000044">
    <property type="protein sequence ID" value="GIG83879.1"/>
    <property type="molecule type" value="Genomic_DNA"/>
</dbReference>